<dbReference type="AlphaFoldDB" id="A0A845L2B4"/>
<reference evidence="3 4" key="1">
    <citation type="submission" date="2020-01" db="EMBL/GenBank/DDBJ databases">
        <title>Whole-genome sequence of Heliobacterium undosum DSM 13378.</title>
        <authorList>
            <person name="Kyndt J.A."/>
            <person name="Meyer T.E."/>
        </authorList>
    </citation>
    <scope>NUCLEOTIDE SEQUENCE [LARGE SCALE GENOMIC DNA]</scope>
    <source>
        <strain evidence="3 4">DSM 13378</strain>
    </source>
</reference>
<comment type="caution">
    <text evidence="3">The sequence shown here is derived from an EMBL/GenBank/DDBJ whole genome shotgun (WGS) entry which is preliminary data.</text>
</comment>
<evidence type="ECO:0000256" key="1">
    <source>
        <dbReference type="SAM" id="MobiDB-lite"/>
    </source>
</evidence>
<feature type="region of interest" description="Disordered" evidence="1">
    <location>
        <begin position="389"/>
        <end position="417"/>
    </location>
</feature>
<dbReference type="Proteomes" id="UP000463470">
    <property type="component" value="Unassembled WGS sequence"/>
</dbReference>
<keyword evidence="2" id="KW-0812">Transmembrane</keyword>
<evidence type="ECO:0000256" key="2">
    <source>
        <dbReference type="SAM" id="Phobius"/>
    </source>
</evidence>
<feature type="compositionally biased region" description="Low complexity" evidence="1">
    <location>
        <begin position="405"/>
        <end position="417"/>
    </location>
</feature>
<gene>
    <name evidence="3" type="ORF">GTO91_08815</name>
</gene>
<accession>A0A845L2B4</accession>
<dbReference type="OrthoDB" id="9821769at2"/>
<keyword evidence="4" id="KW-1185">Reference proteome</keyword>
<evidence type="ECO:0000313" key="3">
    <source>
        <dbReference type="EMBL" id="MZP29806.1"/>
    </source>
</evidence>
<protein>
    <submittedName>
        <fullName evidence="3">Uncharacterized protein</fullName>
    </submittedName>
</protein>
<feature type="transmembrane region" description="Helical" evidence="2">
    <location>
        <begin position="44"/>
        <end position="64"/>
    </location>
</feature>
<dbReference type="RefSeq" id="WP_161257942.1">
    <property type="nucleotide sequence ID" value="NZ_WXEY01000007.1"/>
</dbReference>
<name>A0A845L2B4_9FIRM</name>
<feature type="compositionally biased region" description="Basic and acidic residues" evidence="1">
    <location>
        <begin position="389"/>
        <end position="403"/>
    </location>
</feature>
<evidence type="ECO:0000313" key="4">
    <source>
        <dbReference type="Proteomes" id="UP000463470"/>
    </source>
</evidence>
<proteinExistence type="predicted"/>
<organism evidence="3 4">
    <name type="scientific">Heliomicrobium undosum</name>
    <dbReference type="NCBI Taxonomy" id="121734"/>
    <lineage>
        <taxon>Bacteria</taxon>
        <taxon>Bacillati</taxon>
        <taxon>Bacillota</taxon>
        <taxon>Clostridia</taxon>
        <taxon>Eubacteriales</taxon>
        <taxon>Heliobacteriaceae</taxon>
        <taxon>Heliomicrobium</taxon>
    </lineage>
</organism>
<dbReference type="EMBL" id="WXEY01000007">
    <property type="protein sequence ID" value="MZP29806.1"/>
    <property type="molecule type" value="Genomic_DNA"/>
</dbReference>
<keyword evidence="2" id="KW-0472">Membrane</keyword>
<sequence length="417" mass="47527">MEKRYDLCILDHPDRNKWHGCQINGTKMEEVLSMRVLSGIGQKTLSLLLILLLLFGITAPAGAVEPKKALQDYFVESLTKDSGDVATAKGQIRFEEISFTFKTNAPRDPFNEAFSQHLNGAVLDYDLGFDMKNRMAYVSLSFSNRLVKLPLNVYIMPDQIVVDLDSVRKLAAQIDPKDAARIPADKKYLVSSPKDKKEMDDFWNNLVKAQKQSTPDAKSREAVIDMIGLFIRALPDQTVREFENQAVGIRLGHNDLVPYLSSLIKIVAENPDKMEKLDKALMERSSLPQKQAAKPKLPDPAEIKKKLEEFRSELDRSFHLHEYTLIKGPRKGNSFRSLNRIDIEMFDIDKKGMTGRFQIELENWDTYDQPLDHAFPSLTNSNQIPFEEFDRRMKAQKAPEKAPKKATQQTTQKAARP</sequence>
<keyword evidence="2" id="KW-1133">Transmembrane helix</keyword>